<evidence type="ECO:0000256" key="1">
    <source>
        <dbReference type="SAM" id="Phobius"/>
    </source>
</evidence>
<reference evidence="3" key="1">
    <citation type="submission" date="2017-02" db="EMBL/GenBank/DDBJ databases">
        <authorList>
            <person name="Tetz G."/>
            <person name="Tetz V."/>
        </authorList>
    </citation>
    <scope>NUCLEOTIDE SEQUENCE [LARGE SCALE GENOMIC DNA]</scope>
    <source>
        <strain evidence="3">VT16-26</strain>
    </source>
</reference>
<gene>
    <name evidence="2" type="ORF">B0E34_06615</name>
</gene>
<evidence type="ECO:0000313" key="3">
    <source>
        <dbReference type="Proteomes" id="UP000196355"/>
    </source>
</evidence>
<feature type="transmembrane region" description="Helical" evidence="1">
    <location>
        <begin position="255"/>
        <end position="274"/>
    </location>
</feature>
<keyword evidence="1" id="KW-1133">Transmembrane helix</keyword>
<feature type="transmembrane region" description="Helical" evidence="1">
    <location>
        <begin position="12"/>
        <end position="33"/>
    </location>
</feature>
<dbReference type="AlphaFoldDB" id="A0A202C4H4"/>
<evidence type="ECO:0000313" key="2">
    <source>
        <dbReference type="EMBL" id="OVE58679.1"/>
    </source>
</evidence>
<comment type="caution">
    <text evidence="2">The sequence shown here is derived from an EMBL/GenBank/DDBJ whole genome shotgun (WGS) entry which is preliminary data.</text>
</comment>
<feature type="transmembrane region" description="Helical" evidence="1">
    <location>
        <begin position="45"/>
        <end position="66"/>
    </location>
</feature>
<accession>A0A202C4H4</accession>
<dbReference type="Proteomes" id="UP000196355">
    <property type="component" value="Unassembled WGS sequence"/>
</dbReference>
<sequence length="284" mass="33547">MMSGFREFKYSVITLICALIINISIISALYWFFNIRRFPPIFERDILIITILILTALTLLITKFLIAHFDIPSKRKNTVTALVNSCLFLSLLFYSNIVSNFWAKTQEINNIEEIYTVKNSGVRIKNFKIVENPVIQRQVKLLKSSKKIIQIVFLYPFRSEKKNIYYALTFKKYLDFETDEKKTNFEFNRLLKQAENSLKQYDFQKIKNFEYITMMSYDYDDFLSATQTKVGNFVFLKPVKETVEKKAKDEISSSMIIIAIILLIHIIILSFITLKRDHTLYKYS</sequence>
<dbReference type="EMBL" id="MVAG01000103">
    <property type="protein sequence ID" value="OVE58679.1"/>
    <property type="molecule type" value="Genomic_DNA"/>
</dbReference>
<keyword evidence="1" id="KW-0472">Membrane</keyword>
<proteinExistence type="predicted"/>
<name>A0A202C4H4_9FLAO</name>
<organism evidence="2 3">
    <name type="scientific">Chryseobacterium mucoviscidosis</name>
    <dbReference type="NCBI Taxonomy" id="1945581"/>
    <lineage>
        <taxon>Bacteria</taxon>
        <taxon>Pseudomonadati</taxon>
        <taxon>Bacteroidota</taxon>
        <taxon>Flavobacteriia</taxon>
        <taxon>Flavobacteriales</taxon>
        <taxon>Weeksellaceae</taxon>
        <taxon>Chryseobacterium group</taxon>
        <taxon>Chryseobacterium</taxon>
    </lineage>
</organism>
<keyword evidence="3" id="KW-1185">Reference proteome</keyword>
<keyword evidence="1" id="KW-0812">Transmembrane</keyword>
<protein>
    <submittedName>
        <fullName evidence="2">Uncharacterized protein</fullName>
    </submittedName>
</protein>
<feature type="transmembrane region" description="Helical" evidence="1">
    <location>
        <begin position="78"/>
        <end position="97"/>
    </location>
</feature>